<dbReference type="GO" id="GO:0005524">
    <property type="term" value="F:ATP binding"/>
    <property type="evidence" value="ECO:0007669"/>
    <property type="project" value="UniProtKB-KW"/>
</dbReference>
<evidence type="ECO:0000256" key="4">
    <source>
        <dbReference type="ARBA" id="ARBA00022692"/>
    </source>
</evidence>
<dbReference type="InterPro" id="IPR003593">
    <property type="entry name" value="AAA+_ATPase"/>
</dbReference>
<dbReference type="Proteomes" id="UP000191112">
    <property type="component" value="Unassembled WGS sequence"/>
</dbReference>
<dbReference type="RefSeq" id="WP_079665979.1">
    <property type="nucleotide sequence ID" value="NZ_FUYZ01000002.1"/>
</dbReference>
<dbReference type="PROSITE" id="PS00211">
    <property type="entry name" value="ABC_TRANSPORTER_1"/>
    <property type="match status" value="1"/>
</dbReference>
<reference evidence="12 13" key="1">
    <citation type="submission" date="2017-02" db="EMBL/GenBank/DDBJ databases">
        <authorList>
            <person name="Peterson S.W."/>
        </authorList>
    </citation>
    <scope>NUCLEOTIDE SEQUENCE [LARGE SCALE GENOMIC DNA]</scope>
    <source>
        <strain evidence="12 13">DSM 22323</strain>
    </source>
</reference>
<evidence type="ECO:0000256" key="2">
    <source>
        <dbReference type="ARBA" id="ARBA00022448"/>
    </source>
</evidence>
<dbReference type="InterPro" id="IPR003439">
    <property type="entry name" value="ABC_transporter-like_ATP-bd"/>
</dbReference>
<keyword evidence="4 9" id="KW-0812">Transmembrane</keyword>
<dbReference type="GO" id="GO:0005886">
    <property type="term" value="C:plasma membrane"/>
    <property type="evidence" value="ECO:0007669"/>
    <property type="project" value="UniProtKB-SubCell"/>
</dbReference>
<keyword evidence="6 12" id="KW-0067">ATP-binding</keyword>
<dbReference type="GO" id="GO:0015421">
    <property type="term" value="F:ABC-type oligopeptide transporter activity"/>
    <property type="evidence" value="ECO:0007669"/>
    <property type="project" value="TreeGrafter"/>
</dbReference>
<evidence type="ECO:0000256" key="1">
    <source>
        <dbReference type="ARBA" id="ARBA00004651"/>
    </source>
</evidence>
<dbReference type="CDD" id="cd18541">
    <property type="entry name" value="ABC_6TM_TmrB_like"/>
    <property type="match status" value="1"/>
</dbReference>
<dbReference type="InterPro" id="IPR036640">
    <property type="entry name" value="ABC1_TM_sf"/>
</dbReference>
<protein>
    <submittedName>
        <fullName evidence="12">ATP-binding cassette, subfamily B</fullName>
    </submittedName>
</protein>
<dbReference type="GO" id="GO:0016887">
    <property type="term" value="F:ATP hydrolysis activity"/>
    <property type="evidence" value="ECO:0007669"/>
    <property type="project" value="InterPro"/>
</dbReference>
<dbReference type="FunFam" id="3.40.50.300:FF:000221">
    <property type="entry name" value="Multidrug ABC transporter ATP-binding protein"/>
    <property type="match status" value="1"/>
</dbReference>
<accession>A0A1T5DFL7</accession>
<dbReference type="Pfam" id="PF00664">
    <property type="entry name" value="ABC_membrane"/>
    <property type="match status" value="1"/>
</dbReference>
<evidence type="ECO:0000256" key="5">
    <source>
        <dbReference type="ARBA" id="ARBA00022741"/>
    </source>
</evidence>
<feature type="domain" description="ABC transporter" evidence="10">
    <location>
        <begin position="353"/>
        <end position="562"/>
    </location>
</feature>
<dbReference type="Gene3D" id="1.20.1560.10">
    <property type="entry name" value="ABC transporter type 1, transmembrane domain"/>
    <property type="match status" value="1"/>
</dbReference>
<dbReference type="Pfam" id="PF00005">
    <property type="entry name" value="ABC_tran"/>
    <property type="match status" value="1"/>
</dbReference>
<keyword evidence="7 9" id="KW-1133">Transmembrane helix</keyword>
<dbReference type="InterPro" id="IPR017871">
    <property type="entry name" value="ABC_transporter-like_CS"/>
</dbReference>
<feature type="transmembrane region" description="Helical" evidence="9">
    <location>
        <begin position="154"/>
        <end position="172"/>
    </location>
</feature>
<evidence type="ECO:0000259" key="11">
    <source>
        <dbReference type="PROSITE" id="PS50929"/>
    </source>
</evidence>
<evidence type="ECO:0000256" key="9">
    <source>
        <dbReference type="SAM" id="Phobius"/>
    </source>
</evidence>
<keyword evidence="8 9" id="KW-0472">Membrane</keyword>
<dbReference type="STRING" id="619805.SAMN05660477_00688"/>
<dbReference type="InterPro" id="IPR039421">
    <property type="entry name" value="Type_1_exporter"/>
</dbReference>
<keyword evidence="5" id="KW-0547">Nucleotide-binding</keyword>
<dbReference type="EMBL" id="FUYZ01000002">
    <property type="protein sequence ID" value="SKB70489.1"/>
    <property type="molecule type" value="Genomic_DNA"/>
</dbReference>
<dbReference type="InterPro" id="IPR011527">
    <property type="entry name" value="ABC1_TM_dom"/>
</dbReference>
<dbReference type="SMART" id="SM00382">
    <property type="entry name" value="AAA"/>
    <property type="match status" value="1"/>
</dbReference>
<dbReference type="Gene3D" id="3.40.50.300">
    <property type="entry name" value="P-loop containing nucleotide triphosphate hydrolases"/>
    <property type="match status" value="1"/>
</dbReference>
<proteinExistence type="predicted"/>
<evidence type="ECO:0000256" key="6">
    <source>
        <dbReference type="ARBA" id="ARBA00022840"/>
    </source>
</evidence>
<feature type="transmembrane region" description="Helical" evidence="9">
    <location>
        <begin position="71"/>
        <end position="96"/>
    </location>
</feature>
<evidence type="ECO:0000313" key="12">
    <source>
        <dbReference type="EMBL" id="SKB70489.1"/>
    </source>
</evidence>
<comment type="subcellular location">
    <subcellularLocation>
        <location evidence="1">Cell membrane</location>
        <topology evidence="1">Multi-pass membrane protein</topology>
    </subcellularLocation>
</comment>
<feature type="transmembrane region" description="Helical" evidence="9">
    <location>
        <begin position="178"/>
        <end position="197"/>
    </location>
</feature>
<dbReference type="InterPro" id="IPR027417">
    <property type="entry name" value="P-loop_NTPase"/>
</dbReference>
<feature type="domain" description="ABC transmembrane type-1" evidence="11">
    <location>
        <begin position="19"/>
        <end position="321"/>
    </location>
</feature>
<evidence type="ECO:0000313" key="13">
    <source>
        <dbReference type="Proteomes" id="UP000191112"/>
    </source>
</evidence>
<keyword evidence="2" id="KW-0813">Transport</keyword>
<evidence type="ECO:0000256" key="8">
    <source>
        <dbReference type="ARBA" id="ARBA00023136"/>
    </source>
</evidence>
<organism evidence="12 13">
    <name type="scientific">Soonwooa buanensis</name>
    <dbReference type="NCBI Taxonomy" id="619805"/>
    <lineage>
        <taxon>Bacteria</taxon>
        <taxon>Pseudomonadati</taxon>
        <taxon>Bacteroidota</taxon>
        <taxon>Flavobacteriia</taxon>
        <taxon>Flavobacteriales</taxon>
        <taxon>Weeksellaceae</taxon>
        <taxon>Chryseobacterium group</taxon>
        <taxon>Soonwooa</taxon>
    </lineage>
</organism>
<gene>
    <name evidence="12" type="ORF">SAMN05660477_00688</name>
</gene>
<dbReference type="AlphaFoldDB" id="A0A1T5DFL7"/>
<evidence type="ECO:0000256" key="7">
    <source>
        <dbReference type="ARBA" id="ARBA00022989"/>
    </source>
</evidence>
<feature type="transmembrane region" description="Helical" evidence="9">
    <location>
        <begin position="298"/>
        <end position="318"/>
    </location>
</feature>
<dbReference type="SUPFAM" id="SSF90123">
    <property type="entry name" value="ABC transporter transmembrane region"/>
    <property type="match status" value="1"/>
</dbReference>
<sequence>MKALKTLNPYFWKHRVLLFWGFLFIILSNFFTIYKVQFVGQTINIIEGNYDNLKLSKEASLIDNVKANWSYFRIIFINSGILLVCSLLSGFFTFMMRQTIIVASRRIEYELKNKIFRHYEDLSLTDYKKTTIGDLMNRLSEDVVAIRMYLGPGVMYVVNLAILLIITSSYMLMTDVEMTFWTLIPLPILSFVIYKVSNIINQKSKTMQKSQSAISTFVQDSFSGIRVVKYFSKEKYIEKNYGIKVKDYQDKALDLAKTEAYFFTIILFVIGLLNVAIIFIGGQKYIAGEMSVGTIADFFLYINILIWPFSMVGWVTSVNQRAEASMQRVNEFLDMKSDIVNTNHENYSINGDIEFRNVSYTYPNTGIKALDNLSFKVNAGETLAIMGKTGSGKSTIALLLGRLIDPDEGEILIDGKNLKDHNLELYRQKIGYIPQESYLFSDTIAYNIGFAIDNPGEDLIIKYAKKADVHKNIVEFKDQYETIVGERGVMLSGGQKQRICIARALIKEPQILVFDDSLSALDTETEENILQNIENDLQSATSIIITHRESSAKRADKILYLP</sequence>
<dbReference type="PROSITE" id="PS50893">
    <property type="entry name" value="ABC_TRANSPORTER_2"/>
    <property type="match status" value="1"/>
</dbReference>
<dbReference type="PANTHER" id="PTHR43394">
    <property type="entry name" value="ATP-DEPENDENT PERMEASE MDL1, MITOCHONDRIAL"/>
    <property type="match status" value="1"/>
</dbReference>
<dbReference type="SUPFAM" id="SSF52540">
    <property type="entry name" value="P-loop containing nucleoside triphosphate hydrolases"/>
    <property type="match status" value="1"/>
</dbReference>
<dbReference type="PANTHER" id="PTHR43394:SF1">
    <property type="entry name" value="ATP-BINDING CASSETTE SUB-FAMILY B MEMBER 10, MITOCHONDRIAL"/>
    <property type="match status" value="1"/>
</dbReference>
<evidence type="ECO:0000259" key="10">
    <source>
        <dbReference type="PROSITE" id="PS50893"/>
    </source>
</evidence>
<feature type="transmembrane region" description="Helical" evidence="9">
    <location>
        <begin position="260"/>
        <end position="286"/>
    </location>
</feature>
<name>A0A1T5DFL7_9FLAO</name>
<keyword evidence="3" id="KW-1003">Cell membrane</keyword>
<dbReference type="PROSITE" id="PS50929">
    <property type="entry name" value="ABC_TM1F"/>
    <property type="match status" value="1"/>
</dbReference>
<keyword evidence="13" id="KW-1185">Reference proteome</keyword>
<feature type="transmembrane region" description="Helical" evidence="9">
    <location>
        <begin position="16"/>
        <end position="34"/>
    </location>
</feature>
<dbReference type="OrthoDB" id="9780296at2"/>
<evidence type="ECO:0000256" key="3">
    <source>
        <dbReference type="ARBA" id="ARBA00022475"/>
    </source>
</evidence>